<proteinExistence type="predicted"/>
<dbReference type="SUPFAM" id="SSF46689">
    <property type="entry name" value="Homeodomain-like"/>
    <property type="match status" value="1"/>
</dbReference>
<dbReference type="Proteomes" id="UP000677082">
    <property type="component" value="Unassembled WGS sequence"/>
</dbReference>
<accession>A0A919THU7</accession>
<organism evidence="5 6">
    <name type="scientific">Paractinoplanes toevensis</name>
    <dbReference type="NCBI Taxonomy" id="571911"/>
    <lineage>
        <taxon>Bacteria</taxon>
        <taxon>Bacillati</taxon>
        <taxon>Actinomycetota</taxon>
        <taxon>Actinomycetes</taxon>
        <taxon>Micromonosporales</taxon>
        <taxon>Micromonosporaceae</taxon>
        <taxon>Paractinoplanes</taxon>
    </lineage>
</organism>
<keyword evidence="1" id="KW-0805">Transcription regulation</keyword>
<dbReference type="Gene3D" id="1.10.10.60">
    <property type="entry name" value="Homeodomain-like"/>
    <property type="match status" value="1"/>
</dbReference>
<protein>
    <submittedName>
        <fullName evidence="5">AraC-family regulatory protein</fullName>
    </submittedName>
</protein>
<dbReference type="RefSeq" id="WP_213010949.1">
    <property type="nucleotide sequence ID" value="NZ_BOQN01000090.1"/>
</dbReference>
<dbReference type="PROSITE" id="PS01124">
    <property type="entry name" value="HTH_ARAC_FAMILY_2"/>
    <property type="match status" value="1"/>
</dbReference>
<evidence type="ECO:0000256" key="3">
    <source>
        <dbReference type="ARBA" id="ARBA00023163"/>
    </source>
</evidence>
<evidence type="ECO:0000259" key="4">
    <source>
        <dbReference type="PROSITE" id="PS01124"/>
    </source>
</evidence>
<evidence type="ECO:0000313" key="5">
    <source>
        <dbReference type="EMBL" id="GIM95221.1"/>
    </source>
</evidence>
<evidence type="ECO:0000256" key="2">
    <source>
        <dbReference type="ARBA" id="ARBA00023125"/>
    </source>
</evidence>
<keyword evidence="2" id="KW-0238">DNA-binding</keyword>
<name>A0A919THU7_9ACTN</name>
<dbReference type="InterPro" id="IPR018060">
    <property type="entry name" value="HTH_AraC"/>
</dbReference>
<dbReference type="InterPro" id="IPR050204">
    <property type="entry name" value="AraC_XylS_family_regulators"/>
</dbReference>
<comment type="caution">
    <text evidence="5">The sequence shown here is derived from an EMBL/GenBank/DDBJ whole genome shotgun (WGS) entry which is preliminary data.</text>
</comment>
<dbReference type="PANTHER" id="PTHR46796:SF15">
    <property type="entry name" value="BLL1074 PROTEIN"/>
    <property type="match status" value="1"/>
</dbReference>
<sequence>MIHSVPVRPEAAGCETAECNPARRLRGHVIGYGGFRSLTGRAIPHRLLPISLAALIVDFAEEKALVTGPRAETTTNGPTTWGHGITVGLTPAGAAGLLGVPMRELTGRTVRLDELPGRWATDLPERLAAAATWPGRFDLLNRLLATRLGLPTAGGVCGLRGPEWAESDLAMAAWRRLQRAGGRLRIGDLAAELGVARRGLEREVRDAFGLPPGAVGRITRFQRAVQLLAEGLALAEVAIESGYADQPHLTRETRVMAGVTPGELRAFVQHRPMAPTAVP</sequence>
<evidence type="ECO:0000256" key="1">
    <source>
        <dbReference type="ARBA" id="ARBA00023015"/>
    </source>
</evidence>
<keyword evidence="6" id="KW-1185">Reference proteome</keyword>
<dbReference type="GO" id="GO:0003700">
    <property type="term" value="F:DNA-binding transcription factor activity"/>
    <property type="evidence" value="ECO:0007669"/>
    <property type="project" value="InterPro"/>
</dbReference>
<dbReference type="AlphaFoldDB" id="A0A919THU7"/>
<keyword evidence="3" id="KW-0804">Transcription</keyword>
<dbReference type="PANTHER" id="PTHR46796">
    <property type="entry name" value="HTH-TYPE TRANSCRIPTIONAL ACTIVATOR RHAS-RELATED"/>
    <property type="match status" value="1"/>
</dbReference>
<dbReference type="EMBL" id="BOQN01000090">
    <property type="protein sequence ID" value="GIM95221.1"/>
    <property type="molecule type" value="Genomic_DNA"/>
</dbReference>
<evidence type="ECO:0000313" key="6">
    <source>
        <dbReference type="Proteomes" id="UP000677082"/>
    </source>
</evidence>
<dbReference type="SMART" id="SM00342">
    <property type="entry name" value="HTH_ARAC"/>
    <property type="match status" value="1"/>
</dbReference>
<gene>
    <name evidence="5" type="ORF">Ato02nite_070140</name>
</gene>
<reference evidence="5 6" key="1">
    <citation type="submission" date="2021-03" db="EMBL/GenBank/DDBJ databases">
        <title>Whole genome shotgun sequence of Actinoplanes toevensis NBRC 105298.</title>
        <authorList>
            <person name="Komaki H."/>
            <person name="Tamura T."/>
        </authorList>
    </citation>
    <scope>NUCLEOTIDE SEQUENCE [LARGE SCALE GENOMIC DNA]</scope>
    <source>
        <strain evidence="5 6">NBRC 105298</strain>
    </source>
</reference>
<dbReference type="Pfam" id="PF12833">
    <property type="entry name" value="HTH_18"/>
    <property type="match status" value="1"/>
</dbReference>
<dbReference type="GO" id="GO:0043565">
    <property type="term" value="F:sequence-specific DNA binding"/>
    <property type="evidence" value="ECO:0007669"/>
    <property type="project" value="InterPro"/>
</dbReference>
<dbReference type="InterPro" id="IPR009057">
    <property type="entry name" value="Homeodomain-like_sf"/>
</dbReference>
<feature type="domain" description="HTH araC/xylS-type" evidence="4">
    <location>
        <begin position="167"/>
        <end position="267"/>
    </location>
</feature>